<keyword evidence="9" id="KW-1185">Reference proteome</keyword>
<dbReference type="Pfam" id="PF25098">
    <property type="entry name" value="PEX18_PEX21_C"/>
    <property type="match status" value="1"/>
</dbReference>
<accession>A0ABR4NLX7</accession>
<evidence type="ECO:0000259" key="7">
    <source>
        <dbReference type="Pfam" id="PF25098"/>
    </source>
</evidence>
<dbReference type="EMBL" id="JBEVYD010000013">
    <property type="protein sequence ID" value="KAL3228568.1"/>
    <property type="molecule type" value="Genomic_DNA"/>
</dbReference>
<evidence type="ECO:0000313" key="9">
    <source>
        <dbReference type="Proteomes" id="UP001623330"/>
    </source>
</evidence>
<keyword evidence="5" id="KW-0576">Peroxisome</keyword>
<evidence type="ECO:0000256" key="6">
    <source>
        <dbReference type="SAM" id="MobiDB-lite"/>
    </source>
</evidence>
<evidence type="ECO:0000256" key="4">
    <source>
        <dbReference type="ARBA" id="ARBA00022843"/>
    </source>
</evidence>
<comment type="subcellular location">
    <subcellularLocation>
        <location evidence="2">Cytoplasm</location>
    </subcellularLocation>
    <subcellularLocation>
        <location evidence="1">Peroxisome</location>
    </subcellularLocation>
</comment>
<evidence type="ECO:0000256" key="3">
    <source>
        <dbReference type="ARBA" id="ARBA00022490"/>
    </source>
</evidence>
<protein>
    <recommendedName>
        <fullName evidence="7">PEX18/PEX21 C-terminal domain-containing protein</fullName>
    </recommendedName>
</protein>
<dbReference type="Gene3D" id="6.10.280.230">
    <property type="match status" value="1"/>
</dbReference>
<evidence type="ECO:0000256" key="2">
    <source>
        <dbReference type="ARBA" id="ARBA00004496"/>
    </source>
</evidence>
<dbReference type="Proteomes" id="UP001623330">
    <property type="component" value="Unassembled WGS sequence"/>
</dbReference>
<evidence type="ECO:0000256" key="1">
    <source>
        <dbReference type="ARBA" id="ARBA00004275"/>
    </source>
</evidence>
<sequence>MTSCQSNPLHTFAGKAYNKEVFYSRSRYSDKSKVDGRITVEREFVDSNHRPTQVYPRTVAVLQDKDVNSVAGKTGVRGSSWLSEFQQFNLDTATHGPNAISRERPFPTTQVNHSQFNGSQRFIGNDSLFKFQDNPIIDRMSPQDLEAFYEKEFGDIEDEFDTNWSDDDMEQSEDYAQEENVPEENKTYEYYNEFAFQEQQTFQDSARDILKNVSETKHEYSDDLNDRLSGSQFMQLLKNIETGDITLRPNEKKPHELLDKNNNQTVGHNYVEIPDDTK</sequence>
<organism evidence="8 9">
    <name type="scientific">Nakaseomyces bracarensis</name>
    <dbReference type="NCBI Taxonomy" id="273131"/>
    <lineage>
        <taxon>Eukaryota</taxon>
        <taxon>Fungi</taxon>
        <taxon>Dikarya</taxon>
        <taxon>Ascomycota</taxon>
        <taxon>Saccharomycotina</taxon>
        <taxon>Saccharomycetes</taxon>
        <taxon>Saccharomycetales</taxon>
        <taxon>Saccharomycetaceae</taxon>
        <taxon>Nakaseomyces</taxon>
    </lineage>
</organism>
<gene>
    <name evidence="8" type="ORF">RNJ44_02513</name>
</gene>
<proteinExistence type="predicted"/>
<keyword evidence="4" id="KW-0832">Ubl conjugation</keyword>
<name>A0ABR4NLX7_9SACH</name>
<dbReference type="InterPro" id="IPR056940">
    <property type="entry name" value="PEX18_PEX21_C"/>
</dbReference>
<keyword evidence="3" id="KW-0963">Cytoplasm</keyword>
<feature type="domain" description="PEX18/PEX21 C-terminal" evidence="7">
    <location>
        <begin position="197"/>
        <end position="261"/>
    </location>
</feature>
<reference evidence="8 9" key="1">
    <citation type="submission" date="2024-05" db="EMBL/GenBank/DDBJ databases">
        <title>Long read based assembly of the Candida bracarensis genome reveals expanded adhesin content.</title>
        <authorList>
            <person name="Marcet-Houben M."/>
            <person name="Ksiezopolska E."/>
            <person name="Gabaldon T."/>
        </authorList>
    </citation>
    <scope>NUCLEOTIDE SEQUENCE [LARGE SCALE GENOMIC DNA]</scope>
    <source>
        <strain evidence="8 9">CBM6</strain>
    </source>
</reference>
<comment type="caution">
    <text evidence="8">The sequence shown here is derived from an EMBL/GenBank/DDBJ whole genome shotgun (WGS) entry which is preliminary data.</text>
</comment>
<evidence type="ECO:0000256" key="5">
    <source>
        <dbReference type="ARBA" id="ARBA00023140"/>
    </source>
</evidence>
<feature type="region of interest" description="Disordered" evidence="6">
    <location>
        <begin position="253"/>
        <end position="278"/>
    </location>
</feature>
<evidence type="ECO:0000313" key="8">
    <source>
        <dbReference type="EMBL" id="KAL3228568.1"/>
    </source>
</evidence>